<evidence type="ECO:0000313" key="1">
    <source>
        <dbReference type="EMBL" id="KAK4428892.1"/>
    </source>
</evidence>
<name>A0AAE1YF40_9LAMI</name>
<reference evidence="1" key="2">
    <citation type="journal article" date="2024" name="Plant">
        <title>Genomic evolution and insights into agronomic trait innovations of Sesamum species.</title>
        <authorList>
            <person name="Miao H."/>
            <person name="Wang L."/>
            <person name="Qu L."/>
            <person name="Liu H."/>
            <person name="Sun Y."/>
            <person name="Le M."/>
            <person name="Wang Q."/>
            <person name="Wei S."/>
            <person name="Zheng Y."/>
            <person name="Lin W."/>
            <person name="Duan Y."/>
            <person name="Cao H."/>
            <person name="Xiong S."/>
            <person name="Wang X."/>
            <person name="Wei L."/>
            <person name="Li C."/>
            <person name="Ma Q."/>
            <person name="Ju M."/>
            <person name="Zhao R."/>
            <person name="Li G."/>
            <person name="Mu C."/>
            <person name="Tian Q."/>
            <person name="Mei H."/>
            <person name="Zhang T."/>
            <person name="Gao T."/>
            <person name="Zhang H."/>
        </authorList>
    </citation>
    <scope>NUCLEOTIDE SEQUENCE</scope>
    <source>
        <strain evidence="1">3651</strain>
    </source>
</reference>
<keyword evidence="2" id="KW-1185">Reference proteome</keyword>
<dbReference type="EMBL" id="JACGWO010000004">
    <property type="protein sequence ID" value="KAK4428892.1"/>
    <property type="molecule type" value="Genomic_DNA"/>
</dbReference>
<dbReference type="AlphaFoldDB" id="A0AAE1YF40"/>
<evidence type="ECO:0000313" key="2">
    <source>
        <dbReference type="Proteomes" id="UP001293254"/>
    </source>
</evidence>
<dbReference type="Proteomes" id="UP001293254">
    <property type="component" value="Unassembled WGS sequence"/>
</dbReference>
<protein>
    <submittedName>
        <fullName evidence="1">Uncharacterized protein</fullName>
    </submittedName>
</protein>
<gene>
    <name evidence="1" type="ORF">Salat_1189100</name>
</gene>
<proteinExistence type="predicted"/>
<organism evidence="1 2">
    <name type="scientific">Sesamum alatum</name>
    <dbReference type="NCBI Taxonomy" id="300844"/>
    <lineage>
        <taxon>Eukaryota</taxon>
        <taxon>Viridiplantae</taxon>
        <taxon>Streptophyta</taxon>
        <taxon>Embryophyta</taxon>
        <taxon>Tracheophyta</taxon>
        <taxon>Spermatophyta</taxon>
        <taxon>Magnoliopsida</taxon>
        <taxon>eudicotyledons</taxon>
        <taxon>Gunneridae</taxon>
        <taxon>Pentapetalae</taxon>
        <taxon>asterids</taxon>
        <taxon>lamiids</taxon>
        <taxon>Lamiales</taxon>
        <taxon>Pedaliaceae</taxon>
        <taxon>Sesamum</taxon>
    </lineage>
</organism>
<accession>A0AAE1YF40</accession>
<comment type="caution">
    <text evidence="1">The sequence shown here is derived from an EMBL/GenBank/DDBJ whole genome shotgun (WGS) entry which is preliminary data.</text>
</comment>
<reference evidence="1" key="1">
    <citation type="submission" date="2020-06" db="EMBL/GenBank/DDBJ databases">
        <authorList>
            <person name="Li T."/>
            <person name="Hu X."/>
            <person name="Zhang T."/>
            <person name="Song X."/>
            <person name="Zhang H."/>
            <person name="Dai N."/>
            <person name="Sheng W."/>
            <person name="Hou X."/>
            <person name="Wei L."/>
        </authorList>
    </citation>
    <scope>NUCLEOTIDE SEQUENCE</scope>
    <source>
        <strain evidence="1">3651</strain>
        <tissue evidence="1">Leaf</tissue>
    </source>
</reference>
<sequence>MEAARGGGDSGVRFICQLSERENMKDRCKGGGKELRNPLGSTMVDPAAANPLGQVSGLLALTPCSTLSSLVSGKSSSANGGQTKTYAIMPVDFRVGVALGSRNSWSDTLFAISSLGKRCSEMEMWAND</sequence>